<proteinExistence type="predicted"/>
<dbReference type="CTD" id="20237017"/>
<accession>V4BDT1</accession>
<evidence type="ECO:0000256" key="2">
    <source>
        <dbReference type="SAM" id="SignalP"/>
    </source>
</evidence>
<protein>
    <submittedName>
        <fullName evidence="3">Uncharacterized protein</fullName>
    </submittedName>
</protein>
<dbReference type="OrthoDB" id="6098060at2759"/>
<dbReference type="KEGG" id="lgi:LOTGIDRAFT_156493"/>
<keyword evidence="4" id="KW-1185">Reference proteome</keyword>
<keyword evidence="1" id="KW-0812">Transmembrane</keyword>
<keyword evidence="1" id="KW-0472">Membrane</keyword>
<evidence type="ECO:0000313" key="4">
    <source>
        <dbReference type="Proteomes" id="UP000030746"/>
    </source>
</evidence>
<dbReference type="EMBL" id="KB199905">
    <property type="protein sequence ID" value="ESP03897.1"/>
    <property type="molecule type" value="Genomic_DNA"/>
</dbReference>
<name>V4BDT1_LOTGI</name>
<evidence type="ECO:0000256" key="1">
    <source>
        <dbReference type="SAM" id="Phobius"/>
    </source>
</evidence>
<dbReference type="AlphaFoldDB" id="V4BDT1"/>
<dbReference type="GeneID" id="20237017"/>
<feature type="chain" id="PRO_5004718008" evidence="2">
    <location>
        <begin position="19"/>
        <end position="212"/>
    </location>
</feature>
<sequence length="212" mass="24503">MRGLFLMTVLSTCMIGTAVDSVILGPGAWRHEPNPHAGKIRAVGKPKWKTSVTSCCKLGEKTAKKRLSCHLGVHAINRKLNRTKVKMVFTKFAKKKKRYPKALSNKIAKCSKAFPKNFQKCCNYRAEYYVHLAMCKKRRPKAEHYNRLMFITIIFTICYLDYVIYMFESRFCNLELQRLRRGNSRTSGLKMMFFSVLEMVLNGNNIPTVTFL</sequence>
<keyword evidence="2" id="KW-0732">Signal</keyword>
<dbReference type="HOGENOM" id="CLU_1300939_0_0_1"/>
<keyword evidence="1" id="KW-1133">Transmembrane helix</keyword>
<feature type="transmembrane region" description="Helical" evidence="1">
    <location>
        <begin position="148"/>
        <end position="167"/>
    </location>
</feature>
<gene>
    <name evidence="3" type="ORF">LOTGIDRAFT_156493</name>
</gene>
<dbReference type="Proteomes" id="UP000030746">
    <property type="component" value="Unassembled WGS sequence"/>
</dbReference>
<dbReference type="OMA" id="NDRRRCR"/>
<feature type="signal peptide" evidence="2">
    <location>
        <begin position="1"/>
        <end position="18"/>
    </location>
</feature>
<organism evidence="3 4">
    <name type="scientific">Lottia gigantea</name>
    <name type="common">Giant owl limpet</name>
    <dbReference type="NCBI Taxonomy" id="225164"/>
    <lineage>
        <taxon>Eukaryota</taxon>
        <taxon>Metazoa</taxon>
        <taxon>Spiralia</taxon>
        <taxon>Lophotrochozoa</taxon>
        <taxon>Mollusca</taxon>
        <taxon>Gastropoda</taxon>
        <taxon>Patellogastropoda</taxon>
        <taxon>Lottioidea</taxon>
        <taxon>Lottiidae</taxon>
        <taxon>Lottia</taxon>
    </lineage>
</organism>
<reference evidence="3 4" key="1">
    <citation type="journal article" date="2013" name="Nature">
        <title>Insights into bilaterian evolution from three spiralian genomes.</title>
        <authorList>
            <person name="Simakov O."/>
            <person name="Marletaz F."/>
            <person name="Cho S.J."/>
            <person name="Edsinger-Gonzales E."/>
            <person name="Havlak P."/>
            <person name="Hellsten U."/>
            <person name="Kuo D.H."/>
            <person name="Larsson T."/>
            <person name="Lv J."/>
            <person name="Arendt D."/>
            <person name="Savage R."/>
            <person name="Osoegawa K."/>
            <person name="de Jong P."/>
            <person name="Grimwood J."/>
            <person name="Chapman J.A."/>
            <person name="Shapiro H."/>
            <person name="Aerts A."/>
            <person name="Otillar R.P."/>
            <person name="Terry A.Y."/>
            <person name="Boore J.L."/>
            <person name="Grigoriev I.V."/>
            <person name="Lindberg D.R."/>
            <person name="Seaver E.C."/>
            <person name="Weisblat D.A."/>
            <person name="Putnam N.H."/>
            <person name="Rokhsar D.S."/>
        </authorList>
    </citation>
    <scope>NUCLEOTIDE SEQUENCE [LARGE SCALE GENOMIC DNA]</scope>
</reference>
<evidence type="ECO:0000313" key="3">
    <source>
        <dbReference type="EMBL" id="ESP03897.1"/>
    </source>
</evidence>
<dbReference type="RefSeq" id="XP_009045379.1">
    <property type="nucleotide sequence ID" value="XM_009047131.1"/>
</dbReference>